<sequence length="654" mass="75357">MNKNKRMRLVSLVLSSILFLNCSASGMNKIKKRGGQVCAQNKERNYGQSMTKREEEKVGEEKVGRENFYSKFSDVFIDFSVFASACVILGYSVNNKYGRNDNDNDLLQSLDDFNRCFGNFRELEFENNFFQAGSGLTFPGHISENWEGFERFLNENALFFGEARYVFNLSSDKKVFTFSDAIRKRHRTLNPEEEEKLFEFFGLVEWFVKNIDKIREKKREPLTTDTLDAKEFFLSNFAAVRQTLSLSVADGHSFFAIFFPDENKKKYFLKIFPETLKGKRFLRLELSVDEAGAHVTIANFRPEIERFGKNSYGNYTVNVKKIFEILGDDLKKAKAEVKDNFDDKFSEFVDLFNNKDIGVYFEFGTNGGVFRDKKGFKDLKGMGIDFVYGGGCPREIFKALESFSENIKGYVGNEQRGIELYADDKFRNYKKTSEYLKYVNSLKNGNKLVMGGKIDQSLINPVGYWFSYYFGSLSIDDEIENDTKIYEKMGKENYPIGREFIDKIFGNGAFGTIRSFLINNRNKGILDLLSYFGNIDILKKGDFSKSTSIDSCLVLALLRFYMRCFLGEEKVCKALWLDPGISSCFTEDREMTKILGKTVEKIQEFSKHIAKEFFIVETAENDEKVEEKRILRAGRISASLLAAFFKMYGLGEIK</sequence>
<organism evidence="2">
    <name type="scientific">Candidatus Improbicoccus pseudotrichonymphae</name>
    <dbReference type="NCBI Taxonomy" id="3033792"/>
    <lineage>
        <taxon>Bacteria</taxon>
        <taxon>Bacillati</taxon>
        <taxon>Bacillota</taxon>
        <taxon>Clostridia</taxon>
        <taxon>Candidatus Improbicoccus</taxon>
    </lineage>
</organism>
<keyword evidence="1" id="KW-0732">Signal</keyword>
<gene>
    <name evidence="2" type="ORF">CfP315_0680</name>
</gene>
<name>A0AA48KVM8_9FIRM</name>
<evidence type="ECO:0000256" key="1">
    <source>
        <dbReference type="SAM" id="SignalP"/>
    </source>
</evidence>
<feature type="signal peptide" evidence="1">
    <location>
        <begin position="1"/>
        <end position="26"/>
    </location>
</feature>
<dbReference type="KEGG" id="ips:CfP315_0680"/>
<reference evidence="2" key="1">
    <citation type="journal article" date="2023" name="ISME J.">
        <title>Emergence of putative energy parasites within Clostridia revealed by genome analysis of a novel endosymbiotic clade.</title>
        <authorList>
            <person name="Takahashi K."/>
            <person name="Kuwahara H."/>
            <person name="Horikawa Y."/>
            <person name="Izawa K."/>
            <person name="Kato D."/>
            <person name="Inagaki T."/>
            <person name="Yuki M."/>
            <person name="Ohkuma M."/>
            <person name="Hongoh Y."/>
        </authorList>
    </citation>
    <scope>NUCLEOTIDE SEQUENCE</scope>
    <source>
        <strain evidence="2">CfP3-15</strain>
    </source>
</reference>
<accession>A0AA48KVM8</accession>
<dbReference type="EMBL" id="AP027924">
    <property type="protein sequence ID" value="BED92096.1"/>
    <property type="molecule type" value="Genomic_DNA"/>
</dbReference>
<dbReference type="Proteomes" id="UP001337580">
    <property type="component" value="Chromosome"/>
</dbReference>
<protein>
    <recommendedName>
        <fullName evidence="3">Lipoprotein</fullName>
    </recommendedName>
</protein>
<evidence type="ECO:0008006" key="3">
    <source>
        <dbReference type="Google" id="ProtNLM"/>
    </source>
</evidence>
<dbReference type="AlphaFoldDB" id="A0AA48KVM8"/>
<proteinExistence type="predicted"/>
<evidence type="ECO:0000313" key="2">
    <source>
        <dbReference type="EMBL" id="BED92096.1"/>
    </source>
</evidence>
<feature type="chain" id="PRO_5041338541" description="Lipoprotein" evidence="1">
    <location>
        <begin position="27"/>
        <end position="654"/>
    </location>
</feature>